<dbReference type="SUPFAM" id="SSF50969">
    <property type="entry name" value="YVTN repeat-like/Quinoprotein amine dehydrogenase"/>
    <property type="match status" value="1"/>
</dbReference>
<dbReference type="Pfam" id="PF05096">
    <property type="entry name" value="Glu_cyclase_2"/>
    <property type="match status" value="1"/>
</dbReference>
<dbReference type="InterPro" id="IPR011044">
    <property type="entry name" value="Quino_amine_DH_bsu"/>
</dbReference>
<dbReference type="Gene3D" id="2.130.10.10">
    <property type="entry name" value="YVTN repeat-like/Quinoprotein amine dehydrogenase"/>
    <property type="match status" value="1"/>
</dbReference>
<evidence type="ECO:0000256" key="1">
    <source>
        <dbReference type="SAM" id="SignalP"/>
    </source>
</evidence>
<name>A0ABQ3BWS9_9FLAO</name>
<organism evidence="2 3">
    <name type="scientific">Mesonia mobilis</name>
    <dbReference type="NCBI Taxonomy" id="369791"/>
    <lineage>
        <taxon>Bacteria</taxon>
        <taxon>Pseudomonadati</taxon>
        <taxon>Bacteroidota</taxon>
        <taxon>Flavobacteriia</taxon>
        <taxon>Flavobacteriales</taxon>
        <taxon>Flavobacteriaceae</taxon>
        <taxon>Mesonia</taxon>
    </lineage>
</organism>
<proteinExistence type="predicted"/>
<feature type="chain" id="PRO_5045866186" evidence="1">
    <location>
        <begin position="21"/>
        <end position="350"/>
    </location>
</feature>
<protein>
    <submittedName>
        <fullName evidence="2">Glutamine cyclotransferase</fullName>
    </submittedName>
</protein>
<dbReference type="GeneID" id="94369775"/>
<keyword evidence="3" id="KW-1185">Reference proteome</keyword>
<gene>
    <name evidence="2" type="ORF">GCM10008088_21120</name>
</gene>
<dbReference type="PANTHER" id="PTHR31270:SF1">
    <property type="entry name" value="GLUTAMINYL-PEPTIDE CYCLOTRANSFERASE"/>
    <property type="match status" value="1"/>
</dbReference>
<evidence type="ECO:0000313" key="3">
    <source>
        <dbReference type="Proteomes" id="UP000615593"/>
    </source>
</evidence>
<dbReference type="Proteomes" id="UP000615593">
    <property type="component" value="Unassembled WGS sequence"/>
</dbReference>
<feature type="signal peptide" evidence="1">
    <location>
        <begin position="1"/>
        <end position="20"/>
    </location>
</feature>
<comment type="caution">
    <text evidence="2">The sequence shown here is derived from an EMBL/GenBank/DDBJ whole genome shotgun (WGS) entry which is preliminary data.</text>
</comment>
<dbReference type="InterPro" id="IPR007788">
    <property type="entry name" value="QCT"/>
</dbReference>
<accession>A0ABQ3BWS9</accession>
<reference evidence="3" key="1">
    <citation type="journal article" date="2019" name="Int. J. Syst. Evol. Microbiol.">
        <title>The Global Catalogue of Microorganisms (GCM) 10K type strain sequencing project: providing services to taxonomists for standard genome sequencing and annotation.</title>
        <authorList>
            <consortium name="The Broad Institute Genomics Platform"/>
            <consortium name="The Broad Institute Genome Sequencing Center for Infectious Disease"/>
            <person name="Wu L."/>
            <person name="Ma J."/>
        </authorList>
    </citation>
    <scope>NUCLEOTIDE SEQUENCE [LARGE SCALE GENOMIC DNA]</scope>
    <source>
        <strain evidence="3">KCTC 12708</strain>
    </source>
</reference>
<evidence type="ECO:0000313" key="2">
    <source>
        <dbReference type="EMBL" id="GGZ59255.1"/>
    </source>
</evidence>
<keyword evidence="1" id="KW-0732">Signal</keyword>
<sequence>MKVYNLLSLFILGFFVISCGNPNQKNSANFSLQIGEKDENIQQGKAVKIQLHQKEAQEIDSVTYFYNGEKINVENNSITFNLPLGKNKLEANIYSEGDKTTLTEEVSVHSNVKPKIYNYEVINTYPHDPNAFTQGLEFYNDTLYESTGLRGQSTLRKVDLESGKVIKKIDLIDTYFAEGLTIYNNKIYQLTWRSGDGIIYDLNTFEKKEIFNYNESKEGWGLCNDGEKFYKSDGTEKIWILNPETLAEESFIQPATHKTTLTKLNELEWVDGKIYANTWQKDGVVIIDPKTGAVEGLIDFRGLREKLTNNDELVKSNHVLNGIAYNPNNKKLYVTGKNWDKLFEVKIIER</sequence>
<dbReference type="PANTHER" id="PTHR31270">
    <property type="entry name" value="GLUTAMINYL-PEPTIDE CYCLOTRANSFERASE"/>
    <property type="match status" value="1"/>
</dbReference>
<dbReference type="RefSeq" id="WP_027884649.1">
    <property type="nucleotide sequence ID" value="NZ_BMWY01000005.1"/>
</dbReference>
<dbReference type="PROSITE" id="PS51257">
    <property type="entry name" value="PROKAR_LIPOPROTEIN"/>
    <property type="match status" value="1"/>
</dbReference>
<dbReference type="EMBL" id="BMWY01000005">
    <property type="protein sequence ID" value="GGZ59255.1"/>
    <property type="molecule type" value="Genomic_DNA"/>
</dbReference>
<dbReference type="InterPro" id="IPR015943">
    <property type="entry name" value="WD40/YVTN_repeat-like_dom_sf"/>
</dbReference>